<sequence>MAEDVIREGYYVIIRRTHERESSRLIKAEMDKPVFLGKQKIHLNNIFGQRFGTTFEWNRNRDLDVVNVQQLANTSLDLPQLSAPSGDNKDKDNRFIIDDGKSQKLSKDDIEVLKSELSSSEVIENLVKNCSTFEQKTSFAQQKYLKKKQKKYSNLVTILRPNVRLLAEMYFSRGPQKIDYLRIDSLSQMLSLCNVMSGRRYIVLDTNLGILTAAVVERLGSSGTVIQVYTDPGPVSTYRQSVDALNLPKETIANMLFGLQINEIYRLSQSNSLPEMSDQSCGQQSGDKSEKTVESEKLIRRAIRHKEALKALEILAQKDMDGLLLLSKTYDPLNIVLLLLDFLADSRPFAIFSPYMEPLSHCYSELKKKAVFLRLTETWLRKYQVLSDRSRPDMSMSPSSGYLLTGIKVNNNIIQC</sequence>
<protein>
    <recommendedName>
        <fullName evidence="3">tRNA (adenine(58)-N(1))-methyltransferase non-catalytic subunit TRM6</fullName>
    </recommendedName>
    <alternativeName>
        <fullName evidence="6">tRNA(m1A58)-methyltransferase subunit TRM6</fullName>
    </alternativeName>
</protein>
<comment type="similarity">
    <text evidence="2">Belongs to the TRM6/GCD10 family.</text>
</comment>
<dbReference type="Pfam" id="PF04189">
    <property type="entry name" value="Gcd10p"/>
    <property type="match status" value="1"/>
</dbReference>
<gene>
    <name evidence="7" type="ORF">ONB1V03_LOCUS1091</name>
</gene>
<accession>A0A7R9LBX5</accession>
<dbReference type="Gene3D" id="3.40.50.150">
    <property type="entry name" value="Vaccinia Virus protein VP39"/>
    <property type="match status" value="1"/>
</dbReference>
<dbReference type="AlphaFoldDB" id="A0A7R9LBX5"/>
<reference evidence="7" key="1">
    <citation type="submission" date="2020-11" db="EMBL/GenBank/DDBJ databases">
        <authorList>
            <person name="Tran Van P."/>
        </authorList>
    </citation>
    <scope>NUCLEOTIDE SEQUENCE</scope>
</reference>
<comment type="subcellular location">
    <subcellularLocation>
        <location evidence="1">Nucleus</location>
    </subcellularLocation>
</comment>
<dbReference type="GO" id="GO:0031515">
    <property type="term" value="C:tRNA (m1A) methyltransferase complex"/>
    <property type="evidence" value="ECO:0007669"/>
    <property type="project" value="InterPro"/>
</dbReference>
<dbReference type="InterPro" id="IPR029063">
    <property type="entry name" value="SAM-dependent_MTases_sf"/>
</dbReference>
<evidence type="ECO:0000313" key="7">
    <source>
        <dbReference type="EMBL" id="CAD7637903.1"/>
    </source>
</evidence>
<dbReference type="PANTHER" id="PTHR12945:SF0">
    <property type="entry name" value="TRNA (ADENINE(58)-N(1))-METHYLTRANSFERASE NON-CATALYTIC SUBUNIT TRM6"/>
    <property type="match status" value="1"/>
</dbReference>
<dbReference type="EMBL" id="CAJPVJ010000150">
    <property type="protein sequence ID" value="CAG2161485.1"/>
    <property type="molecule type" value="Genomic_DNA"/>
</dbReference>
<evidence type="ECO:0000256" key="4">
    <source>
        <dbReference type="ARBA" id="ARBA00022694"/>
    </source>
</evidence>
<organism evidence="7">
    <name type="scientific">Oppiella nova</name>
    <dbReference type="NCBI Taxonomy" id="334625"/>
    <lineage>
        <taxon>Eukaryota</taxon>
        <taxon>Metazoa</taxon>
        <taxon>Ecdysozoa</taxon>
        <taxon>Arthropoda</taxon>
        <taxon>Chelicerata</taxon>
        <taxon>Arachnida</taxon>
        <taxon>Acari</taxon>
        <taxon>Acariformes</taxon>
        <taxon>Sarcoptiformes</taxon>
        <taxon>Oribatida</taxon>
        <taxon>Brachypylina</taxon>
        <taxon>Oppioidea</taxon>
        <taxon>Oppiidae</taxon>
        <taxon>Oppiella</taxon>
    </lineage>
</organism>
<dbReference type="GO" id="GO:0030488">
    <property type="term" value="P:tRNA methylation"/>
    <property type="evidence" value="ECO:0007669"/>
    <property type="project" value="InterPro"/>
</dbReference>
<evidence type="ECO:0000256" key="5">
    <source>
        <dbReference type="ARBA" id="ARBA00023242"/>
    </source>
</evidence>
<dbReference type="EMBL" id="OC914975">
    <property type="protein sequence ID" value="CAD7637903.1"/>
    <property type="molecule type" value="Genomic_DNA"/>
</dbReference>
<proteinExistence type="inferred from homology"/>
<keyword evidence="8" id="KW-1185">Reference proteome</keyword>
<dbReference type="InterPro" id="IPR017423">
    <property type="entry name" value="TRM6"/>
</dbReference>
<dbReference type="OrthoDB" id="10254665at2759"/>
<evidence type="ECO:0000256" key="3">
    <source>
        <dbReference type="ARBA" id="ARBA00021704"/>
    </source>
</evidence>
<evidence type="ECO:0000256" key="6">
    <source>
        <dbReference type="ARBA" id="ARBA00032319"/>
    </source>
</evidence>
<dbReference type="GO" id="GO:0005634">
    <property type="term" value="C:nucleus"/>
    <property type="evidence" value="ECO:0007669"/>
    <property type="project" value="UniProtKB-SubCell"/>
</dbReference>
<dbReference type="PANTHER" id="PTHR12945">
    <property type="entry name" value="TRANSLATION INITIATION FACTOR EIF3-RELATED"/>
    <property type="match status" value="1"/>
</dbReference>
<keyword evidence="5" id="KW-0539">Nucleus</keyword>
<evidence type="ECO:0000256" key="1">
    <source>
        <dbReference type="ARBA" id="ARBA00004123"/>
    </source>
</evidence>
<name>A0A7R9LBX5_9ACAR</name>
<dbReference type="Proteomes" id="UP000728032">
    <property type="component" value="Unassembled WGS sequence"/>
</dbReference>
<evidence type="ECO:0000313" key="8">
    <source>
        <dbReference type="Proteomes" id="UP000728032"/>
    </source>
</evidence>
<evidence type="ECO:0000256" key="2">
    <source>
        <dbReference type="ARBA" id="ARBA00008320"/>
    </source>
</evidence>
<keyword evidence="4" id="KW-0819">tRNA processing</keyword>